<organism evidence="3 4">
    <name type="scientific">Prauserella endophytica</name>
    <dbReference type="NCBI Taxonomy" id="1592324"/>
    <lineage>
        <taxon>Bacteria</taxon>
        <taxon>Bacillati</taxon>
        <taxon>Actinomycetota</taxon>
        <taxon>Actinomycetes</taxon>
        <taxon>Pseudonocardiales</taxon>
        <taxon>Pseudonocardiaceae</taxon>
        <taxon>Prauserella</taxon>
        <taxon>Prauserella coralliicola group</taxon>
    </lineage>
</organism>
<feature type="region of interest" description="Disordered" evidence="1">
    <location>
        <begin position="96"/>
        <end position="119"/>
    </location>
</feature>
<keyword evidence="4" id="KW-1185">Reference proteome</keyword>
<dbReference type="SUPFAM" id="SSF64376">
    <property type="entry name" value="YlxR-like"/>
    <property type="match status" value="1"/>
</dbReference>
<evidence type="ECO:0000256" key="1">
    <source>
        <dbReference type="SAM" id="MobiDB-lite"/>
    </source>
</evidence>
<feature type="domain" description="YlxR" evidence="2">
    <location>
        <begin position="20"/>
        <end position="95"/>
    </location>
</feature>
<dbReference type="InterPro" id="IPR037465">
    <property type="entry name" value="YlxR"/>
</dbReference>
<dbReference type="PANTHER" id="PTHR34215">
    <property type="entry name" value="BLL0784 PROTEIN"/>
    <property type="match status" value="1"/>
</dbReference>
<gene>
    <name evidence="3" type="ORF">FCN18_31550</name>
</gene>
<dbReference type="Pfam" id="PF04296">
    <property type="entry name" value="YlxR"/>
    <property type="match status" value="1"/>
</dbReference>
<name>A0ABY2RXM6_9PSEU</name>
<dbReference type="Proteomes" id="UP000309992">
    <property type="component" value="Unassembled WGS sequence"/>
</dbReference>
<dbReference type="InterPro" id="IPR035931">
    <property type="entry name" value="YlxR-like_sf"/>
</dbReference>
<reference evidence="3 4" key="1">
    <citation type="journal article" date="2015" name="Antonie Van Leeuwenhoek">
        <title>Prauserella endophytica sp. nov., an endophytic actinobacterium isolated from Tamarix taklamakanensis.</title>
        <authorList>
            <person name="Liu J.M."/>
            <person name="Habden X."/>
            <person name="Guo L."/>
            <person name="Tuo L."/>
            <person name="Jiang Z.K."/>
            <person name="Liu S.W."/>
            <person name="Liu X.F."/>
            <person name="Chen L."/>
            <person name="Li R.F."/>
            <person name="Zhang Y.Q."/>
            <person name="Sun C.H."/>
        </authorList>
    </citation>
    <scope>NUCLEOTIDE SEQUENCE [LARGE SCALE GENOMIC DNA]</scope>
    <source>
        <strain evidence="3 4">CGMCC 4.7182</strain>
    </source>
</reference>
<dbReference type="PANTHER" id="PTHR34215:SF1">
    <property type="entry name" value="YLXR DOMAIN-CONTAINING PROTEIN"/>
    <property type="match status" value="1"/>
</dbReference>
<proteinExistence type="predicted"/>
<evidence type="ECO:0000259" key="2">
    <source>
        <dbReference type="Pfam" id="PF04296"/>
    </source>
</evidence>
<dbReference type="EMBL" id="SWMS01000026">
    <property type="protein sequence ID" value="TKG62655.1"/>
    <property type="molecule type" value="Genomic_DNA"/>
</dbReference>
<accession>A0ABY2RXM6</accession>
<sequence length="119" mass="13323">MVQRPRSDSARQGHGETPIRTCVGCRRRALISELLRVVAVDGALVVDERRRLPGRGAWLHLDPGCLAKAERRRAFPRALRVQGPLEAEGLRQHLERFAKSEDTGPSRVRVGTRKQVDPS</sequence>
<protein>
    <submittedName>
        <fullName evidence="3">YlxR family protein</fullName>
    </submittedName>
</protein>
<comment type="caution">
    <text evidence="3">The sequence shown here is derived from an EMBL/GenBank/DDBJ whole genome shotgun (WGS) entry which is preliminary data.</text>
</comment>
<evidence type="ECO:0000313" key="3">
    <source>
        <dbReference type="EMBL" id="TKG62655.1"/>
    </source>
</evidence>
<dbReference type="Gene3D" id="3.30.1230.10">
    <property type="entry name" value="YlxR-like"/>
    <property type="match status" value="1"/>
</dbReference>
<evidence type="ECO:0000313" key="4">
    <source>
        <dbReference type="Proteomes" id="UP000309992"/>
    </source>
</evidence>
<dbReference type="InterPro" id="IPR007393">
    <property type="entry name" value="YlxR_dom"/>
</dbReference>